<proteinExistence type="predicted"/>
<dbReference type="EMBL" id="GGEC01057086">
    <property type="protein sequence ID" value="MBX37570.1"/>
    <property type="molecule type" value="Transcribed_RNA"/>
</dbReference>
<name>A0A2P2N530_RHIMU</name>
<reference evidence="1" key="1">
    <citation type="submission" date="2018-02" db="EMBL/GenBank/DDBJ databases">
        <title>Rhizophora mucronata_Transcriptome.</title>
        <authorList>
            <person name="Meera S.P."/>
            <person name="Sreeshan A."/>
            <person name="Augustine A."/>
        </authorList>
    </citation>
    <scope>NUCLEOTIDE SEQUENCE</scope>
    <source>
        <tissue evidence="1">Leaf</tissue>
    </source>
</reference>
<dbReference type="AlphaFoldDB" id="A0A2P2N530"/>
<organism evidence="1">
    <name type="scientific">Rhizophora mucronata</name>
    <name type="common">Asiatic mangrove</name>
    <dbReference type="NCBI Taxonomy" id="61149"/>
    <lineage>
        <taxon>Eukaryota</taxon>
        <taxon>Viridiplantae</taxon>
        <taxon>Streptophyta</taxon>
        <taxon>Embryophyta</taxon>
        <taxon>Tracheophyta</taxon>
        <taxon>Spermatophyta</taxon>
        <taxon>Magnoliopsida</taxon>
        <taxon>eudicotyledons</taxon>
        <taxon>Gunneridae</taxon>
        <taxon>Pentapetalae</taxon>
        <taxon>rosids</taxon>
        <taxon>fabids</taxon>
        <taxon>Malpighiales</taxon>
        <taxon>Rhizophoraceae</taxon>
        <taxon>Rhizophora</taxon>
    </lineage>
</organism>
<sequence>MKSSMSTVYNRKETGKPIS</sequence>
<accession>A0A2P2N530</accession>
<evidence type="ECO:0000313" key="1">
    <source>
        <dbReference type="EMBL" id="MBX37570.1"/>
    </source>
</evidence>
<protein>
    <submittedName>
        <fullName evidence="1">Uncharacterized protein</fullName>
    </submittedName>
</protein>